<name>A0A662ZL97_9GAMM</name>
<sequence>MNLRRLDECLRNTLCNDLNLCASCDKKEFFRIISKNNSEQLFSLFLPETNKNLALFRKNCRRLNLNKLGKVRGNHELICKRLGLKSGEILKNKSKIFVDED</sequence>
<evidence type="ECO:0000313" key="1">
    <source>
        <dbReference type="EMBL" id="SFP82177.1"/>
    </source>
</evidence>
<proteinExistence type="predicted"/>
<evidence type="ECO:0000313" key="2">
    <source>
        <dbReference type="Proteomes" id="UP000243745"/>
    </source>
</evidence>
<reference evidence="1 2" key="1">
    <citation type="submission" date="2016-10" db="EMBL/GenBank/DDBJ databases">
        <authorList>
            <person name="Varghese N."/>
            <person name="Submissions S."/>
        </authorList>
    </citation>
    <scope>NUCLEOTIDE SEQUENCE [LARGE SCALE GENOMIC DNA]</scope>
    <source>
        <strain evidence="1 2">DSM 1361</strain>
    </source>
</reference>
<protein>
    <submittedName>
        <fullName evidence="1">Uncharacterized protein</fullName>
    </submittedName>
</protein>
<dbReference type="Proteomes" id="UP000243745">
    <property type="component" value="Unassembled WGS sequence"/>
</dbReference>
<keyword evidence="2" id="KW-1185">Reference proteome</keyword>
<dbReference type="EMBL" id="FOXF01000106">
    <property type="protein sequence ID" value="SFP82177.1"/>
    <property type="molecule type" value="Genomic_DNA"/>
</dbReference>
<dbReference type="AlphaFoldDB" id="A0A662ZL97"/>
<accession>A0A662ZL97</accession>
<gene>
    <name evidence="1" type="ORF">SAMN02910344_02360</name>
</gene>
<organism evidence="1 2">
    <name type="scientific">Ruminobacter amylophilus</name>
    <dbReference type="NCBI Taxonomy" id="867"/>
    <lineage>
        <taxon>Bacteria</taxon>
        <taxon>Pseudomonadati</taxon>
        <taxon>Pseudomonadota</taxon>
        <taxon>Gammaproteobacteria</taxon>
        <taxon>Aeromonadales</taxon>
        <taxon>Succinivibrionaceae</taxon>
        <taxon>Ruminobacter</taxon>
    </lineage>
</organism>